<dbReference type="InterPro" id="IPR038425">
    <property type="entry name" value="GAT_sf"/>
</dbReference>
<dbReference type="GO" id="GO:0016020">
    <property type="term" value="C:membrane"/>
    <property type="evidence" value="ECO:0007669"/>
    <property type="project" value="UniProtKB-SubCell"/>
</dbReference>
<dbReference type="Pfam" id="PF03127">
    <property type="entry name" value="GAT"/>
    <property type="match status" value="1"/>
</dbReference>
<dbReference type="InterPro" id="IPR044836">
    <property type="entry name" value="TOL_plant"/>
</dbReference>
<keyword evidence="3" id="KW-0472">Membrane</keyword>
<dbReference type="GO" id="GO:0035091">
    <property type="term" value="F:phosphatidylinositol binding"/>
    <property type="evidence" value="ECO:0007669"/>
    <property type="project" value="InterPro"/>
</dbReference>
<evidence type="ECO:0000256" key="1">
    <source>
        <dbReference type="ARBA" id="ARBA00004170"/>
    </source>
</evidence>
<name>A0A843UXQ2_COLES</name>
<keyword evidence="5" id="KW-0732">Signal</keyword>
<comment type="caution">
    <text evidence="7">The sequence shown here is derived from an EMBL/GenBank/DDBJ whole genome shotgun (WGS) entry which is preliminary data.</text>
</comment>
<evidence type="ECO:0000256" key="4">
    <source>
        <dbReference type="SAM" id="MobiDB-lite"/>
    </source>
</evidence>
<evidence type="ECO:0000313" key="7">
    <source>
        <dbReference type="EMBL" id="MQL87446.1"/>
    </source>
</evidence>
<dbReference type="PROSITE" id="PS50909">
    <property type="entry name" value="GAT"/>
    <property type="match status" value="1"/>
</dbReference>
<evidence type="ECO:0000259" key="6">
    <source>
        <dbReference type="PROSITE" id="PS50909"/>
    </source>
</evidence>
<reference evidence="7" key="1">
    <citation type="submission" date="2017-07" db="EMBL/GenBank/DDBJ databases">
        <title>Taro Niue Genome Assembly and Annotation.</title>
        <authorList>
            <person name="Atibalentja N."/>
            <person name="Keating K."/>
            <person name="Fields C.J."/>
        </authorList>
    </citation>
    <scope>NUCLEOTIDE SEQUENCE</scope>
    <source>
        <strain evidence="7">Niue_2</strain>
        <tissue evidence="7">Leaf</tissue>
    </source>
</reference>
<dbReference type="PANTHER" id="PTHR46646">
    <property type="entry name" value="TOM1-LIKE PROTEIN 1"/>
    <property type="match status" value="1"/>
</dbReference>
<feature type="region of interest" description="Disordered" evidence="4">
    <location>
        <begin position="257"/>
        <end position="317"/>
    </location>
</feature>
<gene>
    <name evidence="7" type="ORF">Taro_019982</name>
</gene>
<feature type="signal peptide" evidence="5">
    <location>
        <begin position="1"/>
        <end position="24"/>
    </location>
</feature>
<feature type="compositionally biased region" description="Basic and acidic residues" evidence="4">
    <location>
        <begin position="302"/>
        <end position="317"/>
    </location>
</feature>
<dbReference type="GO" id="GO:0005737">
    <property type="term" value="C:cytoplasm"/>
    <property type="evidence" value="ECO:0007669"/>
    <property type="project" value="UniProtKB-ARBA"/>
</dbReference>
<protein>
    <recommendedName>
        <fullName evidence="6">GAT domain-containing protein</fullName>
    </recommendedName>
</protein>
<dbReference type="Gene3D" id="1.20.58.160">
    <property type="match status" value="1"/>
</dbReference>
<dbReference type="OrthoDB" id="2018246at2759"/>
<comment type="subcellular location">
    <subcellularLocation>
        <location evidence="1">Membrane</location>
        <topology evidence="1">Peripheral membrane protein</topology>
    </subcellularLocation>
</comment>
<dbReference type="Proteomes" id="UP000652761">
    <property type="component" value="Unassembled WGS sequence"/>
</dbReference>
<dbReference type="EMBL" id="NMUH01000978">
    <property type="protein sequence ID" value="MQL87446.1"/>
    <property type="molecule type" value="Genomic_DNA"/>
</dbReference>
<keyword evidence="8" id="KW-1185">Reference proteome</keyword>
<dbReference type="InterPro" id="IPR004152">
    <property type="entry name" value="GAT_dom"/>
</dbReference>
<evidence type="ECO:0000256" key="3">
    <source>
        <dbReference type="ARBA" id="ARBA00023136"/>
    </source>
</evidence>
<dbReference type="AlphaFoldDB" id="A0A843UXQ2"/>
<organism evidence="7 8">
    <name type="scientific">Colocasia esculenta</name>
    <name type="common">Wild taro</name>
    <name type="synonym">Arum esculentum</name>
    <dbReference type="NCBI Taxonomy" id="4460"/>
    <lineage>
        <taxon>Eukaryota</taxon>
        <taxon>Viridiplantae</taxon>
        <taxon>Streptophyta</taxon>
        <taxon>Embryophyta</taxon>
        <taxon>Tracheophyta</taxon>
        <taxon>Spermatophyta</taxon>
        <taxon>Magnoliopsida</taxon>
        <taxon>Liliopsida</taxon>
        <taxon>Araceae</taxon>
        <taxon>Aroideae</taxon>
        <taxon>Colocasieae</taxon>
        <taxon>Colocasia</taxon>
    </lineage>
</organism>
<proteinExistence type="inferred from homology"/>
<dbReference type="GO" id="GO:0043130">
    <property type="term" value="F:ubiquitin binding"/>
    <property type="evidence" value="ECO:0007669"/>
    <property type="project" value="InterPro"/>
</dbReference>
<evidence type="ECO:0000313" key="8">
    <source>
        <dbReference type="Proteomes" id="UP000652761"/>
    </source>
</evidence>
<feature type="domain" description="GAT" evidence="6">
    <location>
        <begin position="171"/>
        <end position="258"/>
    </location>
</feature>
<sequence>MQITTPVFTELVIVGLATLTILSADDDGCHQSVVQRWPIQERPSVVDRRAAPPPLFAQVVHPSFYSAPNPVGAYVPMAELSCWLAWTEEDFVAVICYWHSQGGKRKTNNKPSLKSRNVSFNVERDSHPSEGISSVETVMYEPLSFPEGYPLSSFHSESREAYDVGYAGVGLSIEEKKEILVVTRNTLEVLSSILNSNAPNEAIRDDLTLGMLEKCKDSQQVIQRITETAGDDEETLFEALNLHEQLEQVFSKYAEMEAASPPPNGGPSLEHHGSANSSWEGDTAVNEAGNIEDTVPAANSRKAGDVQNADKNEPSSN</sequence>
<accession>A0A843UXQ2</accession>
<evidence type="ECO:0000256" key="2">
    <source>
        <dbReference type="ARBA" id="ARBA00007708"/>
    </source>
</evidence>
<dbReference type="PANTHER" id="PTHR46646:SF5">
    <property type="entry name" value="TOM1-LIKE PROTEIN 2"/>
    <property type="match status" value="1"/>
</dbReference>
<dbReference type="SUPFAM" id="SSF89009">
    <property type="entry name" value="GAT-like domain"/>
    <property type="match status" value="1"/>
</dbReference>
<evidence type="ECO:0000256" key="5">
    <source>
        <dbReference type="SAM" id="SignalP"/>
    </source>
</evidence>
<comment type="similarity">
    <text evidence="2">Belongs to the TOM1 family.</text>
</comment>
<dbReference type="GO" id="GO:0043328">
    <property type="term" value="P:protein transport to vacuole involved in ubiquitin-dependent protein catabolic process via the multivesicular body sorting pathway"/>
    <property type="evidence" value="ECO:0007669"/>
    <property type="project" value="InterPro"/>
</dbReference>
<feature type="chain" id="PRO_5032967123" description="GAT domain-containing protein" evidence="5">
    <location>
        <begin position="25"/>
        <end position="317"/>
    </location>
</feature>